<feature type="active site" evidence="5">
    <location>
        <position position="367"/>
    </location>
</feature>
<dbReference type="InterPro" id="IPR051297">
    <property type="entry name" value="PalB/RIM13"/>
</dbReference>
<evidence type="ECO:0000313" key="7">
    <source>
        <dbReference type="EMBL" id="ORY40903.1"/>
    </source>
</evidence>
<dbReference type="PROSITE" id="PS50203">
    <property type="entry name" value="CALPAIN_CAT"/>
    <property type="match status" value="1"/>
</dbReference>
<reference evidence="7 8" key="1">
    <citation type="submission" date="2016-07" db="EMBL/GenBank/DDBJ databases">
        <title>Pervasive Adenine N6-methylation of Active Genes in Fungi.</title>
        <authorList>
            <consortium name="DOE Joint Genome Institute"/>
            <person name="Mondo S.J."/>
            <person name="Dannebaum R.O."/>
            <person name="Kuo R.C."/>
            <person name="Labutti K."/>
            <person name="Haridas S."/>
            <person name="Kuo A."/>
            <person name="Salamov A."/>
            <person name="Ahrendt S.R."/>
            <person name="Lipzen A."/>
            <person name="Sullivan W."/>
            <person name="Andreopoulos W.B."/>
            <person name="Clum A."/>
            <person name="Lindquist E."/>
            <person name="Daum C."/>
            <person name="Ramamoorthy G.K."/>
            <person name="Gryganskyi A."/>
            <person name="Culley D."/>
            <person name="Magnuson J.K."/>
            <person name="James T.Y."/>
            <person name="O'Malley M.A."/>
            <person name="Stajich J.E."/>
            <person name="Spatafora J.W."/>
            <person name="Visel A."/>
            <person name="Grigoriev I.V."/>
        </authorList>
    </citation>
    <scope>NUCLEOTIDE SEQUENCE [LARGE SCALE GENOMIC DNA]</scope>
    <source>
        <strain evidence="7 8">62-1032</strain>
    </source>
</reference>
<keyword evidence="4 5" id="KW-0788">Thiol protease</keyword>
<proteinExistence type="inferred from homology"/>
<dbReference type="GO" id="GO:0006508">
    <property type="term" value="P:proteolysis"/>
    <property type="evidence" value="ECO:0007669"/>
    <property type="project" value="UniProtKB-KW"/>
</dbReference>
<dbReference type="PANTHER" id="PTHR46143:SF1">
    <property type="entry name" value="CALPAIN-7"/>
    <property type="match status" value="1"/>
</dbReference>
<dbReference type="STRING" id="106004.A0A1Y2C1I5"/>
<dbReference type="SMART" id="SM00720">
    <property type="entry name" value="calpain_III"/>
    <property type="match status" value="1"/>
</dbReference>
<evidence type="ECO:0000256" key="3">
    <source>
        <dbReference type="ARBA" id="ARBA00022801"/>
    </source>
</evidence>
<dbReference type="InParanoid" id="A0A1Y2C1I5"/>
<dbReference type="InterPro" id="IPR036213">
    <property type="entry name" value="Calpain_III_sf"/>
</dbReference>
<keyword evidence="8" id="KW-1185">Reference proteome</keyword>
<dbReference type="InterPro" id="IPR038765">
    <property type="entry name" value="Papain-like_cys_pep_sf"/>
</dbReference>
<dbReference type="Gene3D" id="1.20.58.80">
    <property type="entry name" value="Phosphotransferase system, lactose/cellobiose-type IIA subunit"/>
    <property type="match status" value="1"/>
</dbReference>
<evidence type="ECO:0000256" key="5">
    <source>
        <dbReference type="PROSITE-ProRule" id="PRU00239"/>
    </source>
</evidence>
<dbReference type="InterPro" id="IPR022683">
    <property type="entry name" value="Calpain_III"/>
</dbReference>
<protein>
    <recommendedName>
        <fullName evidence="6">Calpain catalytic domain-containing protein</fullName>
    </recommendedName>
</protein>
<dbReference type="Proteomes" id="UP000193467">
    <property type="component" value="Unassembled WGS sequence"/>
</dbReference>
<evidence type="ECO:0000256" key="4">
    <source>
        <dbReference type="ARBA" id="ARBA00022807"/>
    </source>
</evidence>
<dbReference type="Pfam" id="PF00648">
    <property type="entry name" value="Peptidase_C2"/>
    <property type="match status" value="1"/>
</dbReference>
<dbReference type="OrthoDB" id="167576at2759"/>
<evidence type="ECO:0000256" key="1">
    <source>
        <dbReference type="ARBA" id="ARBA00010193"/>
    </source>
</evidence>
<dbReference type="EMBL" id="MCGR01000139">
    <property type="protein sequence ID" value="ORY40903.1"/>
    <property type="molecule type" value="Genomic_DNA"/>
</dbReference>
<feature type="active site" evidence="5">
    <location>
        <position position="204"/>
    </location>
</feature>
<evidence type="ECO:0000256" key="2">
    <source>
        <dbReference type="ARBA" id="ARBA00022670"/>
    </source>
</evidence>
<feature type="domain" description="Calpain catalytic" evidence="6">
    <location>
        <begin position="148"/>
        <end position="445"/>
    </location>
</feature>
<evidence type="ECO:0000259" key="6">
    <source>
        <dbReference type="PROSITE" id="PS50203"/>
    </source>
</evidence>
<dbReference type="SMART" id="SM00230">
    <property type="entry name" value="CysPc"/>
    <property type="match status" value="1"/>
</dbReference>
<dbReference type="Gene3D" id="3.90.70.10">
    <property type="entry name" value="Cysteine proteinases"/>
    <property type="match status" value="1"/>
</dbReference>
<dbReference type="SUPFAM" id="SSF49758">
    <property type="entry name" value="Calpain large subunit, middle domain (domain III)"/>
    <property type="match status" value="2"/>
</dbReference>
<feature type="active site" evidence="5">
    <location>
        <position position="387"/>
    </location>
</feature>
<comment type="similarity">
    <text evidence="1">Belongs to the peptidase C2 family. PalB/RIM13 subfamily.</text>
</comment>
<name>A0A1Y2C1I5_9BASI</name>
<dbReference type="SUPFAM" id="SSF54001">
    <property type="entry name" value="Cysteine proteinases"/>
    <property type="match status" value="1"/>
</dbReference>
<dbReference type="PANTHER" id="PTHR46143">
    <property type="entry name" value="CALPAIN-7"/>
    <property type="match status" value="1"/>
</dbReference>
<sequence length="845" mass="93067">MSRLVARVPPVLSTLGLSVVSQNTQACAPKRAPTPAEWSLKLKEAQATGARATKHELAGSFDAAFDSYVKAAQAYIFLLRHCPSQQKKEELRALSTKLVERATRIKQAKKDLIRPLQRERLSIEEQDAVLERSSTVNGVRLPRWTTRDAVDQPFHPTDSQPTLSPLQLQQRACWRPAAEVFPTAQMVASSLRGRDIVQDNVSDCSLVSALIVGAEHHSKFGSKLGLSCLYPQGDDGLPRLSKTRRYTARFLVNGTWRMVTIDDNLPASESGQPMSASTKEQDQLWPALVEKAYLKMMGGYEFHGSNSGIDLHALSGWIPEHIALSSGHHSGKTWTRIFDAFEAGRCVLTLGTGKSEASLTPGLIASHSYAVLDLREGEGRREVELMNPWRTSTSSPTATPSNLSSTWTEDVRNALPRIDSGAETFVVDWDHLSSHFEALHLSWDPRSFRASDSVHCSIPRKAGGTNSGASTQLQLKVEHSPDRLPTEIWVLVSRHLHDKGDAEEFVGLNIVKSWRSSRKGRGATRVHDASSLTDNPFLLYRFDSDPDIDVYNLFVSYRGAAADPRFTLRAFADTPIKLEDGPPPLPYSQSLQGSWTEKTAGGNHACATFLNNPQYRVSLSSLPERPNLRGELSIRCDTSKDTPVNVKLVRRKGERIADFEERDVVAGASTYSYGFDSTHADDLFPESYTLVVSSFQPLHKTDFELRVESNLPLEVSLIPPEGAGMFARSARGSWGSPDGSEQVEPSFLLAVSKPTQLRIRLQAPEGPLPIALSIYSTSTDGAPHELVESTGPFSDAVCGVVTRLFRLPTSDSGYLIILRALPSTVQAEFHLLLYADQPVTLSPQR</sequence>
<dbReference type="GO" id="GO:0004198">
    <property type="term" value="F:calcium-dependent cysteine-type endopeptidase activity"/>
    <property type="evidence" value="ECO:0007669"/>
    <property type="project" value="InterPro"/>
</dbReference>
<dbReference type="AlphaFoldDB" id="A0A1Y2C1I5"/>
<dbReference type="SUPFAM" id="SSF116846">
    <property type="entry name" value="MIT domain"/>
    <property type="match status" value="1"/>
</dbReference>
<comment type="caution">
    <text evidence="7">The sequence shown here is derived from an EMBL/GenBank/DDBJ whole genome shotgun (WGS) entry which is preliminary data.</text>
</comment>
<dbReference type="InterPro" id="IPR036181">
    <property type="entry name" value="MIT_dom_sf"/>
</dbReference>
<keyword evidence="2 5" id="KW-0645">Protease</keyword>
<dbReference type="Gene3D" id="2.60.120.380">
    <property type="match status" value="2"/>
</dbReference>
<dbReference type="InterPro" id="IPR001300">
    <property type="entry name" value="Peptidase_C2_calpain_cat"/>
</dbReference>
<evidence type="ECO:0000313" key="8">
    <source>
        <dbReference type="Proteomes" id="UP000193467"/>
    </source>
</evidence>
<accession>A0A1Y2C1I5</accession>
<keyword evidence="3 5" id="KW-0378">Hydrolase</keyword>
<organism evidence="7 8">
    <name type="scientific">Leucosporidium creatinivorum</name>
    <dbReference type="NCBI Taxonomy" id="106004"/>
    <lineage>
        <taxon>Eukaryota</taxon>
        <taxon>Fungi</taxon>
        <taxon>Dikarya</taxon>
        <taxon>Basidiomycota</taxon>
        <taxon>Pucciniomycotina</taxon>
        <taxon>Microbotryomycetes</taxon>
        <taxon>Leucosporidiales</taxon>
        <taxon>Leucosporidium</taxon>
    </lineage>
</organism>
<gene>
    <name evidence="7" type="ORF">BCR35DRAFT_327462</name>
</gene>